<comment type="similarity">
    <text evidence="1">Belongs to the helicase family.</text>
</comment>
<dbReference type="GO" id="GO:0006281">
    <property type="term" value="P:DNA repair"/>
    <property type="evidence" value="ECO:0007669"/>
    <property type="project" value="UniProtKB-KW"/>
</dbReference>
<dbReference type="HOGENOM" id="CLU_001324_9_7_1"/>
<dbReference type="Gene3D" id="3.40.50.300">
    <property type="entry name" value="P-loop containing nucleotide triphosphate hydrolases"/>
    <property type="match status" value="1"/>
</dbReference>
<comment type="cofactor">
    <cofactor evidence="1">
        <name>Mg(2+)</name>
        <dbReference type="ChEBI" id="CHEBI:18420"/>
    </cofactor>
</comment>
<gene>
    <name evidence="3" type="ORF">M422DRAFT_180023</name>
</gene>
<keyword evidence="1" id="KW-0547">Nucleotide-binding</keyword>
<keyword evidence="1" id="KW-0233">DNA recombination</keyword>
<dbReference type="AlphaFoldDB" id="A0A0C9UMD0"/>
<comment type="catalytic activity">
    <reaction evidence="1">
        <text>ATP + H2O = ADP + phosphate + H(+)</text>
        <dbReference type="Rhea" id="RHEA:13065"/>
        <dbReference type="ChEBI" id="CHEBI:15377"/>
        <dbReference type="ChEBI" id="CHEBI:15378"/>
        <dbReference type="ChEBI" id="CHEBI:30616"/>
        <dbReference type="ChEBI" id="CHEBI:43474"/>
        <dbReference type="ChEBI" id="CHEBI:456216"/>
        <dbReference type="EC" id="5.6.2.3"/>
    </reaction>
</comment>
<evidence type="ECO:0000256" key="1">
    <source>
        <dbReference type="RuleBase" id="RU363044"/>
    </source>
</evidence>
<dbReference type="InterPro" id="IPR027417">
    <property type="entry name" value="P-loop_NTPase"/>
</dbReference>
<keyword evidence="1" id="KW-0234">DNA repair</keyword>
<dbReference type="SUPFAM" id="SSF52540">
    <property type="entry name" value="P-loop containing nucleoside triphosphate hydrolases"/>
    <property type="match status" value="1"/>
</dbReference>
<dbReference type="PANTHER" id="PTHR10492:SF57">
    <property type="entry name" value="ATP-DEPENDENT DNA HELICASE"/>
    <property type="match status" value="1"/>
</dbReference>
<keyword evidence="4" id="KW-1185">Reference proteome</keyword>
<dbReference type="GO" id="GO:0005524">
    <property type="term" value="F:ATP binding"/>
    <property type="evidence" value="ECO:0007669"/>
    <property type="project" value="UniProtKB-KW"/>
</dbReference>
<dbReference type="GO" id="GO:0043139">
    <property type="term" value="F:5'-3' DNA helicase activity"/>
    <property type="evidence" value="ECO:0007669"/>
    <property type="project" value="UniProtKB-EC"/>
</dbReference>
<reference evidence="3 4" key="1">
    <citation type="submission" date="2014-06" db="EMBL/GenBank/DDBJ databases">
        <title>Evolutionary Origins and Diversification of the Mycorrhizal Mutualists.</title>
        <authorList>
            <consortium name="DOE Joint Genome Institute"/>
            <consortium name="Mycorrhizal Genomics Consortium"/>
            <person name="Kohler A."/>
            <person name="Kuo A."/>
            <person name="Nagy L.G."/>
            <person name="Floudas D."/>
            <person name="Copeland A."/>
            <person name="Barry K.W."/>
            <person name="Cichocki N."/>
            <person name="Veneault-Fourrey C."/>
            <person name="LaButti K."/>
            <person name="Lindquist E.A."/>
            <person name="Lipzen A."/>
            <person name="Lundell T."/>
            <person name="Morin E."/>
            <person name="Murat C."/>
            <person name="Riley R."/>
            <person name="Ohm R."/>
            <person name="Sun H."/>
            <person name="Tunlid A."/>
            <person name="Henrissat B."/>
            <person name="Grigoriev I.V."/>
            <person name="Hibbett D.S."/>
            <person name="Martin F."/>
        </authorList>
    </citation>
    <scope>NUCLEOTIDE SEQUENCE [LARGE SCALE GENOMIC DNA]</scope>
    <source>
        <strain evidence="3 4">SS14</strain>
    </source>
</reference>
<evidence type="ECO:0000313" key="4">
    <source>
        <dbReference type="Proteomes" id="UP000054279"/>
    </source>
</evidence>
<dbReference type="Pfam" id="PF05970">
    <property type="entry name" value="PIF1"/>
    <property type="match status" value="1"/>
</dbReference>
<accession>A0A0C9UMD0</accession>
<evidence type="ECO:0000259" key="2">
    <source>
        <dbReference type="Pfam" id="PF05970"/>
    </source>
</evidence>
<sequence length="68" mass="7460">FIEGKPGCGKTYLIDAIASWLRSQGHIALVVEFSELAATLYEHGRTAHSMFNIPVQEVSANIINTLQT</sequence>
<name>A0A0C9UMD0_SPHS4</name>
<keyword evidence="1" id="KW-0378">Hydrolase</keyword>
<organism evidence="3 4">
    <name type="scientific">Sphaerobolus stellatus (strain SS14)</name>
    <dbReference type="NCBI Taxonomy" id="990650"/>
    <lineage>
        <taxon>Eukaryota</taxon>
        <taxon>Fungi</taxon>
        <taxon>Dikarya</taxon>
        <taxon>Basidiomycota</taxon>
        <taxon>Agaricomycotina</taxon>
        <taxon>Agaricomycetes</taxon>
        <taxon>Phallomycetidae</taxon>
        <taxon>Geastrales</taxon>
        <taxon>Sphaerobolaceae</taxon>
        <taxon>Sphaerobolus</taxon>
    </lineage>
</organism>
<keyword evidence="1" id="KW-0347">Helicase</keyword>
<evidence type="ECO:0000313" key="3">
    <source>
        <dbReference type="EMBL" id="KIJ35999.1"/>
    </source>
</evidence>
<dbReference type="EC" id="5.6.2.3" evidence="1"/>
<feature type="non-terminal residue" evidence="3">
    <location>
        <position position="1"/>
    </location>
</feature>
<dbReference type="OrthoDB" id="2689584at2759"/>
<proteinExistence type="inferred from homology"/>
<keyword evidence="1" id="KW-0227">DNA damage</keyword>
<dbReference type="PANTHER" id="PTHR10492">
    <property type="match status" value="1"/>
</dbReference>
<feature type="domain" description="DNA helicase Pif1-like DEAD-box helicase" evidence="2">
    <location>
        <begin position="1"/>
        <end position="63"/>
    </location>
</feature>
<dbReference type="EMBL" id="KN837183">
    <property type="protein sequence ID" value="KIJ35999.1"/>
    <property type="molecule type" value="Genomic_DNA"/>
</dbReference>
<protein>
    <recommendedName>
        <fullName evidence="1">ATP-dependent DNA helicase</fullName>
        <ecNumber evidence="1">5.6.2.3</ecNumber>
    </recommendedName>
</protein>
<dbReference type="InterPro" id="IPR010285">
    <property type="entry name" value="DNA_helicase_pif1-like_DEAD"/>
</dbReference>
<dbReference type="GO" id="GO:0000723">
    <property type="term" value="P:telomere maintenance"/>
    <property type="evidence" value="ECO:0007669"/>
    <property type="project" value="InterPro"/>
</dbReference>
<dbReference type="Proteomes" id="UP000054279">
    <property type="component" value="Unassembled WGS sequence"/>
</dbReference>
<dbReference type="GO" id="GO:0016887">
    <property type="term" value="F:ATP hydrolysis activity"/>
    <property type="evidence" value="ECO:0007669"/>
    <property type="project" value="RHEA"/>
</dbReference>
<keyword evidence="1" id="KW-0067">ATP-binding</keyword>
<dbReference type="GO" id="GO:0006310">
    <property type="term" value="P:DNA recombination"/>
    <property type="evidence" value="ECO:0007669"/>
    <property type="project" value="UniProtKB-KW"/>
</dbReference>